<keyword evidence="2 5" id="KW-0808">Transferase</keyword>
<evidence type="ECO:0000256" key="5">
    <source>
        <dbReference type="HAMAP-Rule" id="MF_00658"/>
    </source>
</evidence>
<feature type="binding site" evidence="5">
    <location>
        <begin position="120"/>
        <end position="125"/>
    </location>
    <ligand>
        <name>S-adenosyl-L-methionine</name>
        <dbReference type="ChEBI" id="CHEBI:59789"/>
    </ligand>
</feature>
<dbReference type="InterPro" id="IPR029028">
    <property type="entry name" value="Alpha/beta_knot_MTases"/>
</dbReference>
<comment type="function">
    <text evidence="5">Specifically methylates the pseudouridine at position 1915 (m3Psi1915) in 23S rRNA.</text>
</comment>
<dbReference type="Gene3D" id="3.40.1280.10">
    <property type="match status" value="1"/>
</dbReference>
<feature type="binding site" evidence="5">
    <location>
        <position position="71"/>
    </location>
    <ligand>
        <name>S-adenosyl-L-methionine</name>
        <dbReference type="ChEBI" id="CHEBI:59789"/>
    </ligand>
</feature>
<name>A0ABM6GD11_9BACT</name>
<accession>A0ABM6GD11</accession>
<organism evidence="6 7">
    <name type="scientific">Thermosipho melanesiensis</name>
    <dbReference type="NCBI Taxonomy" id="46541"/>
    <lineage>
        <taxon>Bacteria</taxon>
        <taxon>Thermotogati</taxon>
        <taxon>Thermotogota</taxon>
        <taxon>Thermotogae</taxon>
        <taxon>Thermotogales</taxon>
        <taxon>Fervidobacteriaceae</taxon>
        <taxon>Thermosipho</taxon>
    </lineage>
</organism>
<evidence type="ECO:0000313" key="6">
    <source>
        <dbReference type="EMBL" id="APT73259.1"/>
    </source>
</evidence>
<evidence type="ECO:0000256" key="4">
    <source>
        <dbReference type="ARBA" id="ARBA00038303"/>
    </source>
</evidence>
<dbReference type="InterPro" id="IPR003742">
    <property type="entry name" value="RlmH-like"/>
</dbReference>
<dbReference type="PIRSF" id="PIRSF004505">
    <property type="entry name" value="MT_bac"/>
    <property type="match status" value="1"/>
</dbReference>
<evidence type="ECO:0000256" key="2">
    <source>
        <dbReference type="ARBA" id="ARBA00022679"/>
    </source>
</evidence>
<keyword evidence="1 5" id="KW-0489">Methyltransferase</keyword>
<evidence type="ECO:0000256" key="1">
    <source>
        <dbReference type="ARBA" id="ARBA00022603"/>
    </source>
</evidence>
<dbReference type="EMBL" id="CP007389">
    <property type="protein sequence ID" value="APT73259.1"/>
    <property type="molecule type" value="Genomic_DNA"/>
</dbReference>
<proteinExistence type="inferred from homology"/>
<reference evidence="6 7" key="1">
    <citation type="submission" date="2014-02" db="EMBL/GenBank/DDBJ databases">
        <title>Diversity of Thermotogales isolates from hydrothermal vents.</title>
        <authorList>
            <person name="Haverkamp T.H.A."/>
            <person name="Lossouarn J."/>
            <person name="Geslin C."/>
            <person name="Nesbo C.L."/>
        </authorList>
    </citation>
    <scope>NUCLEOTIDE SEQUENCE [LARGE SCALE GENOMIC DNA]</scope>
    <source>
        <strain evidence="6 7">431</strain>
    </source>
</reference>
<comment type="similarity">
    <text evidence="4 5">Belongs to the RNA methyltransferase RlmH family.</text>
</comment>
<keyword evidence="5" id="KW-0963">Cytoplasm</keyword>
<dbReference type="InterPro" id="IPR029026">
    <property type="entry name" value="tRNA_m1G_MTases_N"/>
</dbReference>
<comment type="catalytic activity">
    <reaction evidence="5">
        <text>pseudouridine(1915) in 23S rRNA + S-adenosyl-L-methionine = N(3)-methylpseudouridine(1915) in 23S rRNA + S-adenosyl-L-homocysteine + H(+)</text>
        <dbReference type="Rhea" id="RHEA:42752"/>
        <dbReference type="Rhea" id="RHEA-COMP:10221"/>
        <dbReference type="Rhea" id="RHEA-COMP:10222"/>
        <dbReference type="ChEBI" id="CHEBI:15378"/>
        <dbReference type="ChEBI" id="CHEBI:57856"/>
        <dbReference type="ChEBI" id="CHEBI:59789"/>
        <dbReference type="ChEBI" id="CHEBI:65314"/>
        <dbReference type="ChEBI" id="CHEBI:74486"/>
        <dbReference type="EC" id="2.1.1.177"/>
    </reaction>
</comment>
<dbReference type="SUPFAM" id="SSF75217">
    <property type="entry name" value="alpha/beta knot"/>
    <property type="match status" value="1"/>
</dbReference>
<sequence length="152" mass="17540">MKIEVIVPGKISKHLKSAFDFYLDKLKRFCDLKISFVRLGGDINKTSKSVILNNEEKEILNKLKGRSFVLLDLYGKQIDSLEFSSLLKNKLLEGNLCFVIGGPLGISENLRRMSEKRISLSKLTFTHEMALILLLEQLFRGFKIINNEKYHY</sequence>
<dbReference type="PANTHER" id="PTHR33603">
    <property type="entry name" value="METHYLTRANSFERASE"/>
    <property type="match status" value="1"/>
</dbReference>
<keyword evidence="3 5" id="KW-0949">S-adenosyl-L-methionine</keyword>
<keyword evidence="7" id="KW-1185">Reference proteome</keyword>
<dbReference type="PANTHER" id="PTHR33603:SF1">
    <property type="entry name" value="RIBOSOMAL RNA LARGE SUBUNIT METHYLTRANSFERASE H"/>
    <property type="match status" value="1"/>
</dbReference>
<dbReference type="GO" id="GO:0032259">
    <property type="term" value="P:methylation"/>
    <property type="evidence" value="ECO:0007669"/>
    <property type="project" value="UniProtKB-KW"/>
</dbReference>
<dbReference type="Pfam" id="PF02590">
    <property type="entry name" value="SPOUT_MTase"/>
    <property type="match status" value="1"/>
</dbReference>
<comment type="subcellular location">
    <subcellularLocation>
        <location evidence="5">Cytoplasm</location>
    </subcellularLocation>
</comment>
<evidence type="ECO:0000313" key="7">
    <source>
        <dbReference type="Proteomes" id="UP000185490"/>
    </source>
</evidence>
<evidence type="ECO:0000256" key="3">
    <source>
        <dbReference type="ARBA" id="ARBA00022691"/>
    </source>
</evidence>
<dbReference type="CDD" id="cd18081">
    <property type="entry name" value="RlmH-like"/>
    <property type="match status" value="1"/>
</dbReference>
<dbReference type="RefSeq" id="WP_012056423.1">
    <property type="nucleotide sequence ID" value="NZ_CP007389.1"/>
</dbReference>
<feature type="binding site" evidence="5">
    <location>
        <position position="101"/>
    </location>
    <ligand>
        <name>S-adenosyl-L-methionine</name>
        <dbReference type="ChEBI" id="CHEBI:59789"/>
    </ligand>
</feature>
<dbReference type="HAMAP" id="MF_00658">
    <property type="entry name" value="23SrRNA_methyltr_H"/>
    <property type="match status" value="1"/>
</dbReference>
<keyword evidence="5" id="KW-0698">rRNA processing</keyword>
<comment type="subunit">
    <text evidence="5">Homodimer.</text>
</comment>
<dbReference type="EC" id="2.1.1.177" evidence="5"/>
<dbReference type="Proteomes" id="UP000185490">
    <property type="component" value="Chromosome"/>
</dbReference>
<gene>
    <name evidence="5" type="primary">rlmH</name>
    <name evidence="6" type="ORF">BW47_01015</name>
</gene>
<dbReference type="GO" id="GO:0008168">
    <property type="term" value="F:methyltransferase activity"/>
    <property type="evidence" value="ECO:0007669"/>
    <property type="project" value="UniProtKB-KW"/>
</dbReference>
<protein>
    <recommendedName>
        <fullName evidence="5">Ribosomal RNA large subunit methyltransferase H</fullName>
        <ecNumber evidence="5">2.1.1.177</ecNumber>
    </recommendedName>
    <alternativeName>
        <fullName evidence="5">23S rRNA (pseudouridine1915-N3)-methyltransferase</fullName>
    </alternativeName>
    <alternativeName>
        <fullName evidence="5">23S rRNA m3Psi1915 methyltransferase</fullName>
    </alternativeName>
    <alternativeName>
        <fullName evidence="5">rRNA (pseudouridine-N3-)-methyltransferase RlmH</fullName>
    </alternativeName>
</protein>